<evidence type="ECO:0000313" key="7">
    <source>
        <dbReference type="EMBL" id="QUV93523.1"/>
    </source>
</evidence>
<evidence type="ECO:0000259" key="6">
    <source>
        <dbReference type="Pfam" id="PF02803"/>
    </source>
</evidence>
<feature type="domain" description="Thiolase N-terminal" evidence="5">
    <location>
        <begin position="5"/>
        <end position="263"/>
    </location>
</feature>
<dbReference type="CDD" id="cd00751">
    <property type="entry name" value="thiolase"/>
    <property type="match status" value="1"/>
</dbReference>
<dbReference type="RefSeq" id="WP_211421897.1">
    <property type="nucleotide sequence ID" value="NZ_CP072642.1"/>
</dbReference>
<sequence length="393" mass="40656">MPTSVILSAVRLPIGKFQGSLKSFTAPMLGAHAVRAAVERAGIDAVQVDEVIMGCVLQAGLGQNPARQAALRAGLPPAVAALTVNQVCGSGLRAVMLAAQAIQAGDAEYVVAGGMESMTNAPYVLPKAREGYRMGHGEMLDVMIHDGLWCTFENWHMGCTAEVVAERYGISREAQDAFAAGSQAKAVAAQQVGAFRAEIEPVTIPQRKGDPLVFAEDEGPRADTTAAALAKLKPVFQPDGTVTAGNASTINDGAAAVVVTSESQAARLGRQPMARIVAQAMSGIEPKLIMMAPVEATRRVLAKAGWKVEDVDLFEFNEAFAAQAIAVTQEVGADPARVNVNGGAIALGHPIGASGARVLVTLLHALQARQAKRGVAALCLGGGNAVALAVERD</sequence>
<accession>A0ABX8AXV2</accession>
<comment type="similarity">
    <text evidence="1 4">Belongs to the thiolase-like superfamily. Thiolase family.</text>
</comment>
<reference evidence="7 8" key="1">
    <citation type="submission" date="2021-03" db="EMBL/GenBank/DDBJ databases">
        <title>Genomic and phenotypic characterization of Chloracidobacterium isolates provides evidence for multiple species.</title>
        <authorList>
            <person name="Saini M.K."/>
            <person name="Costas A.M.G."/>
            <person name="Tank M."/>
            <person name="Bryant D.A."/>
        </authorList>
    </citation>
    <scope>NUCLEOTIDE SEQUENCE [LARGE SCALE GENOMIC DNA]</scope>
    <source>
        <strain evidence="7 8">N</strain>
    </source>
</reference>
<dbReference type="InterPro" id="IPR002155">
    <property type="entry name" value="Thiolase"/>
</dbReference>
<evidence type="ECO:0000256" key="1">
    <source>
        <dbReference type="ARBA" id="ARBA00010982"/>
    </source>
</evidence>
<dbReference type="PROSITE" id="PS00098">
    <property type="entry name" value="THIOLASE_1"/>
    <property type="match status" value="1"/>
</dbReference>
<dbReference type="PROSITE" id="PS00099">
    <property type="entry name" value="THIOLASE_3"/>
    <property type="match status" value="1"/>
</dbReference>
<feature type="domain" description="Thiolase C-terminal" evidence="6">
    <location>
        <begin position="271"/>
        <end position="392"/>
    </location>
</feature>
<dbReference type="PANTHER" id="PTHR18919">
    <property type="entry name" value="ACETYL-COA C-ACYLTRANSFERASE"/>
    <property type="match status" value="1"/>
</dbReference>
<dbReference type="Pfam" id="PF00108">
    <property type="entry name" value="Thiolase_N"/>
    <property type="match status" value="1"/>
</dbReference>
<dbReference type="SUPFAM" id="SSF53901">
    <property type="entry name" value="Thiolase-like"/>
    <property type="match status" value="2"/>
</dbReference>
<organism evidence="7 8">
    <name type="scientific">Chloracidobacterium sp. N</name>
    <dbReference type="NCBI Taxonomy" id="2821540"/>
    <lineage>
        <taxon>Bacteria</taxon>
        <taxon>Pseudomonadati</taxon>
        <taxon>Acidobacteriota</taxon>
        <taxon>Terriglobia</taxon>
        <taxon>Terriglobales</taxon>
        <taxon>Acidobacteriaceae</taxon>
        <taxon>Chloracidobacterium</taxon>
        <taxon>Chloracidobacterium aggregatum</taxon>
    </lineage>
</organism>
<dbReference type="InterPro" id="IPR020617">
    <property type="entry name" value="Thiolase_C"/>
</dbReference>
<evidence type="ECO:0000256" key="2">
    <source>
        <dbReference type="ARBA" id="ARBA00022679"/>
    </source>
</evidence>
<dbReference type="PANTHER" id="PTHR18919:SF107">
    <property type="entry name" value="ACETYL-COA ACETYLTRANSFERASE, CYTOSOLIC"/>
    <property type="match status" value="1"/>
</dbReference>
<evidence type="ECO:0000256" key="3">
    <source>
        <dbReference type="ARBA" id="ARBA00023315"/>
    </source>
</evidence>
<keyword evidence="3 4" id="KW-0012">Acyltransferase</keyword>
<dbReference type="Pfam" id="PF02803">
    <property type="entry name" value="Thiolase_C"/>
    <property type="match status" value="1"/>
</dbReference>
<dbReference type="InterPro" id="IPR020613">
    <property type="entry name" value="Thiolase_CS"/>
</dbReference>
<evidence type="ECO:0000256" key="4">
    <source>
        <dbReference type="RuleBase" id="RU003557"/>
    </source>
</evidence>
<dbReference type="InterPro" id="IPR016039">
    <property type="entry name" value="Thiolase-like"/>
</dbReference>
<dbReference type="InterPro" id="IPR020615">
    <property type="entry name" value="Thiolase_acyl_enz_int_AS"/>
</dbReference>
<evidence type="ECO:0000313" key="8">
    <source>
        <dbReference type="Proteomes" id="UP000677668"/>
    </source>
</evidence>
<dbReference type="InterPro" id="IPR020610">
    <property type="entry name" value="Thiolase_AS"/>
</dbReference>
<dbReference type="Gene3D" id="3.40.47.10">
    <property type="match status" value="2"/>
</dbReference>
<dbReference type="NCBIfam" id="TIGR01930">
    <property type="entry name" value="AcCoA-C-Actrans"/>
    <property type="match status" value="1"/>
</dbReference>
<name>A0ABX8AXV2_9BACT</name>
<dbReference type="PIRSF" id="PIRSF000429">
    <property type="entry name" value="Ac-CoA_Ac_transf"/>
    <property type="match status" value="1"/>
</dbReference>
<dbReference type="EMBL" id="CP072642">
    <property type="protein sequence ID" value="QUV93523.1"/>
    <property type="molecule type" value="Genomic_DNA"/>
</dbReference>
<dbReference type="InterPro" id="IPR020616">
    <property type="entry name" value="Thiolase_N"/>
</dbReference>
<dbReference type="PROSITE" id="PS00737">
    <property type="entry name" value="THIOLASE_2"/>
    <property type="match status" value="1"/>
</dbReference>
<protein>
    <submittedName>
        <fullName evidence="7">Acetyl-CoA C-acetyltransferase</fullName>
    </submittedName>
</protein>
<dbReference type="Proteomes" id="UP000677668">
    <property type="component" value="Chromosome 1"/>
</dbReference>
<keyword evidence="8" id="KW-1185">Reference proteome</keyword>
<proteinExistence type="inferred from homology"/>
<evidence type="ECO:0000259" key="5">
    <source>
        <dbReference type="Pfam" id="PF00108"/>
    </source>
</evidence>
<gene>
    <name evidence="7" type="ORF">J8C05_09100</name>
</gene>
<keyword evidence="2 4" id="KW-0808">Transferase</keyword>